<dbReference type="PANTHER" id="PTHR43142:SF1">
    <property type="entry name" value="CARBOXYLIC ESTER HYDROLASE"/>
    <property type="match status" value="1"/>
</dbReference>
<dbReference type="Gene3D" id="3.40.50.1820">
    <property type="entry name" value="alpha/beta hydrolase"/>
    <property type="match status" value="2"/>
</dbReference>
<keyword evidence="5" id="KW-0732">Signal</keyword>
<accession>A0A310ST57</accession>
<dbReference type="InterPro" id="IPR002018">
    <property type="entry name" value="CarbesteraseB"/>
</dbReference>
<feature type="domain" description="Carboxylesterase type B" evidence="6">
    <location>
        <begin position="73"/>
        <end position="312"/>
    </location>
</feature>
<keyword evidence="8" id="KW-1185">Reference proteome</keyword>
<dbReference type="EMBL" id="KQ760221">
    <property type="protein sequence ID" value="OAD61355.1"/>
    <property type="molecule type" value="Genomic_DNA"/>
</dbReference>
<gene>
    <name evidence="7" type="ORF">WN48_01366</name>
</gene>
<evidence type="ECO:0000259" key="6">
    <source>
        <dbReference type="Pfam" id="PF00135"/>
    </source>
</evidence>
<dbReference type="SUPFAM" id="SSF53474">
    <property type="entry name" value="alpha/beta-Hydrolases"/>
    <property type="match status" value="2"/>
</dbReference>
<evidence type="ECO:0000256" key="1">
    <source>
        <dbReference type="ARBA" id="ARBA00005964"/>
    </source>
</evidence>
<evidence type="ECO:0000256" key="2">
    <source>
        <dbReference type="ARBA" id="ARBA00022487"/>
    </source>
</evidence>
<protein>
    <submittedName>
        <fullName evidence="7">Venom carboxylesterase-6</fullName>
    </submittedName>
</protein>
<evidence type="ECO:0000256" key="3">
    <source>
        <dbReference type="ARBA" id="ARBA00022801"/>
    </source>
</evidence>
<keyword evidence="3" id="KW-0378">Hydrolase</keyword>
<sequence>MFAVKVSVTLFLLGFLDSSLQNDRIPWVSTSLGTIQGYYKISRQGREYEAFEGIPYGQPPVGELRFQYWLFNPFSVFGPVVEKHGPDAFITRSPIDVINSGEAYDVPWISGVVSEEGLYTSAEFVANNTLLKHLNDNWDDIAPYLLDFNDTIPLNEKKQVAEKIRKHYLGSEPIDSNSMMPVIHMMGDRLFAHNFERAARLQARKNKSPVWTYLYSYRSMYSLSDTLSGTTRNFGVSHSDDTFLVIDTRTSSVTRPSDVQMQQILLDFYTSYAIDGKPRVGNAVWPSLNPNDKDFHYLHITNPRTIKMESNSDFAQRSFWTSINFDENK</sequence>
<evidence type="ECO:0000313" key="7">
    <source>
        <dbReference type="EMBL" id="OAD61355.1"/>
    </source>
</evidence>
<dbReference type="Pfam" id="PF00135">
    <property type="entry name" value="COesterase"/>
    <property type="match status" value="2"/>
</dbReference>
<feature type="domain" description="Carboxylesterase type B" evidence="6">
    <location>
        <begin position="26"/>
        <end position="67"/>
    </location>
</feature>
<dbReference type="AlphaFoldDB" id="A0A310ST57"/>
<organism evidence="7 8">
    <name type="scientific">Eufriesea mexicana</name>
    <dbReference type="NCBI Taxonomy" id="516756"/>
    <lineage>
        <taxon>Eukaryota</taxon>
        <taxon>Metazoa</taxon>
        <taxon>Ecdysozoa</taxon>
        <taxon>Arthropoda</taxon>
        <taxon>Hexapoda</taxon>
        <taxon>Insecta</taxon>
        <taxon>Pterygota</taxon>
        <taxon>Neoptera</taxon>
        <taxon>Endopterygota</taxon>
        <taxon>Hymenoptera</taxon>
        <taxon>Apocrita</taxon>
        <taxon>Aculeata</taxon>
        <taxon>Apoidea</taxon>
        <taxon>Anthophila</taxon>
        <taxon>Apidae</taxon>
        <taxon>Eufriesea</taxon>
    </lineage>
</organism>
<keyword evidence="4" id="KW-0325">Glycoprotein</keyword>
<dbReference type="OrthoDB" id="6846267at2759"/>
<dbReference type="InterPro" id="IPR029058">
    <property type="entry name" value="AB_hydrolase_fold"/>
</dbReference>
<dbReference type="Proteomes" id="UP000250275">
    <property type="component" value="Unassembled WGS sequence"/>
</dbReference>
<reference evidence="7 8" key="1">
    <citation type="submission" date="2015-07" db="EMBL/GenBank/DDBJ databases">
        <title>The genome of Eufriesea mexicana.</title>
        <authorList>
            <person name="Pan H."/>
            <person name="Kapheim K."/>
        </authorList>
    </citation>
    <scope>NUCLEOTIDE SEQUENCE [LARGE SCALE GENOMIC DNA]</scope>
    <source>
        <strain evidence="7">0111107269</strain>
        <tissue evidence="7">Whole body</tissue>
    </source>
</reference>
<proteinExistence type="inferred from homology"/>
<evidence type="ECO:0000313" key="8">
    <source>
        <dbReference type="Proteomes" id="UP000250275"/>
    </source>
</evidence>
<comment type="similarity">
    <text evidence="1">Belongs to the type-B carboxylesterase/lipase family.</text>
</comment>
<dbReference type="PANTHER" id="PTHR43142">
    <property type="entry name" value="CARBOXYLIC ESTER HYDROLASE"/>
    <property type="match status" value="1"/>
</dbReference>
<keyword evidence="2" id="KW-0719">Serine esterase</keyword>
<feature type="signal peptide" evidence="5">
    <location>
        <begin position="1"/>
        <end position="18"/>
    </location>
</feature>
<feature type="chain" id="PRO_5016373117" evidence="5">
    <location>
        <begin position="19"/>
        <end position="329"/>
    </location>
</feature>
<dbReference type="GO" id="GO:0052689">
    <property type="term" value="F:carboxylic ester hydrolase activity"/>
    <property type="evidence" value="ECO:0007669"/>
    <property type="project" value="UniProtKB-KW"/>
</dbReference>
<evidence type="ECO:0000256" key="5">
    <source>
        <dbReference type="SAM" id="SignalP"/>
    </source>
</evidence>
<evidence type="ECO:0000256" key="4">
    <source>
        <dbReference type="ARBA" id="ARBA00023180"/>
    </source>
</evidence>
<name>A0A310ST57_9HYME</name>